<dbReference type="Proteomes" id="UP001295740">
    <property type="component" value="Unassembled WGS sequence"/>
</dbReference>
<dbReference type="InterPro" id="IPR052523">
    <property type="entry name" value="Trichothecene_AcTrans"/>
</dbReference>
<organism evidence="2 3">
    <name type="scientific">Anthostomella pinea</name>
    <dbReference type="NCBI Taxonomy" id="933095"/>
    <lineage>
        <taxon>Eukaryota</taxon>
        <taxon>Fungi</taxon>
        <taxon>Dikarya</taxon>
        <taxon>Ascomycota</taxon>
        <taxon>Pezizomycotina</taxon>
        <taxon>Sordariomycetes</taxon>
        <taxon>Xylariomycetidae</taxon>
        <taxon>Xylariales</taxon>
        <taxon>Xylariaceae</taxon>
        <taxon>Anthostomella</taxon>
    </lineage>
</organism>
<dbReference type="SUPFAM" id="SSF55729">
    <property type="entry name" value="Acyl-CoA N-acyltransferases (Nat)"/>
    <property type="match status" value="1"/>
</dbReference>
<gene>
    <name evidence="2" type="ORF">KHLLAP_LOCUS7346</name>
</gene>
<dbReference type="InterPro" id="IPR016181">
    <property type="entry name" value="Acyl_CoA_acyltransferase"/>
</dbReference>
<dbReference type="PANTHER" id="PTHR42791:SF1">
    <property type="entry name" value="N-ACETYLTRANSFERASE DOMAIN-CONTAINING PROTEIN"/>
    <property type="match status" value="1"/>
</dbReference>
<accession>A0AAI8VFM6</accession>
<dbReference type="AlphaFoldDB" id="A0AAI8VFM6"/>
<evidence type="ECO:0000259" key="1">
    <source>
        <dbReference type="PROSITE" id="PS51186"/>
    </source>
</evidence>
<dbReference type="EMBL" id="CAUWAG010000010">
    <property type="protein sequence ID" value="CAJ2506878.1"/>
    <property type="molecule type" value="Genomic_DNA"/>
</dbReference>
<reference evidence="2" key="1">
    <citation type="submission" date="2023-10" db="EMBL/GenBank/DDBJ databases">
        <authorList>
            <person name="Hackl T."/>
        </authorList>
    </citation>
    <scope>NUCLEOTIDE SEQUENCE</scope>
</reference>
<dbReference type="PANTHER" id="PTHR42791">
    <property type="entry name" value="GNAT FAMILY ACETYLTRANSFERASE"/>
    <property type="match status" value="1"/>
</dbReference>
<proteinExistence type="predicted"/>
<dbReference type="Gene3D" id="3.40.630.30">
    <property type="match status" value="1"/>
</dbReference>
<dbReference type="PROSITE" id="PS51186">
    <property type="entry name" value="GNAT"/>
    <property type="match status" value="1"/>
</dbReference>
<keyword evidence="3" id="KW-1185">Reference proteome</keyword>
<dbReference type="InterPro" id="IPR000182">
    <property type="entry name" value="GNAT_dom"/>
</dbReference>
<protein>
    <submittedName>
        <fullName evidence="2">Uu.00g080640.m01.CDS01</fullName>
    </submittedName>
</protein>
<name>A0AAI8VFM6_9PEZI</name>
<comment type="caution">
    <text evidence="2">The sequence shown here is derived from an EMBL/GenBank/DDBJ whole genome shotgun (WGS) entry which is preliminary data.</text>
</comment>
<dbReference type="GO" id="GO:0016747">
    <property type="term" value="F:acyltransferase activity, transferring groups other than amino-acyl groups"/>
    <property type="evidence" value="ECO:0007669"/>
    <property type="project" value="InterPro"/>
</dbReference>
<evidence type="ECO:0000313" key="3">
    <source>
        <dbReference type="Proteomes" id="UP001295740"/>
    </source>
</evidence>
<sequence>MTATAPQPPFRLTRATPADLPEIIALQYTAFPPVARELFMGCASEADLPRCTASYARVMQTNEHDVWIKVVDTASGAVVAASNWKIYPNGSAPPPSSANDEPPDWLEGEARKRAARVLGAMNQARREAHPGGFVHLQICFTAAAYRRRGAGAMMIQWGCDLADQLFLPAWLEASSDGNYLYRRYGFEELGAVKGEVEEVYMRRVAKVSIIEGGIRAVDG</sequence>
<feature type="domain" description="N-acetyltransferase" evidence="1">
    <location>
        <begin position="10"/>
        <end position="206"/>
    </location>
</feature>
<evidence type="ECO:0000313" key="2">
    <source>
        <dbReference type="EMBL" id="CAJ2506878.1"/>
    </source>
</evidence>